<protein>
    <recommendedName>
        <fullName evidence="4">Protein-L-isoaspartate O-methyltransferase</fullName>
        <ecNumber evidence="3">2.1.1.77</ecNumber>
    </recommendedName>
    <alternativeName>
        <fullName evidence="11">L-isoaspartyl protein carboxyl methyltransferase</fullName>
    </alternativeName>
    <alternativeName>
        <fullName evidence="9">Protein L-isoaspartyl methyltransferase</fullName>
    </alternativeName>
    <alternativeName>
        <fullName evidence="10">Protein-beta-aspartate methyltransferase</fullName>
    </alternativeName>
</protein>
<proteinExistence type="inferred from homology"/>
<evidence type="ECO:0000256" key="3">
    <source>
        <dbReference type="ARBA" id="ARBA00011890"/>
    </source>
</evidence>
<dbReference type="RefSeq" id="WP_188906397.1">
    <property type="nucleotide sequence ID" value="NZ_BMIQ01000001.1"/>
</dbReference>
<dbReference type="Gene3D" id="3.40.50.150">
    <property type="entry name" value="Vaccinia Virus protein VP39"/>
    <property type="match status" value="1"/>
</dbReference>
<evidence type="ECO:0000313" key="13">
    <source>
        <dbReference type="Proteomes" id="UP000644699"/>
    </source>
</evidence>
<evidence type="ECO:0000256" key="7">
    <source>
        <dbReference type="ARBA" id="ARBA00022679"/>
    </source>
</evidence>
<dbReference type="PROSITE" id="PS01279">
    <property type="entry name" value="PCMT"/>
    <property type="match status" value="1"/>
</dbReference>
<keyword evidence="7" id="KW-0808">Transferase</keyword>
<reference evidence="12" key="2">
    <citation type="submission" date="2020-09" db="EMBL/GenBank/DDBJ databases">
        <authorList>
            <person name="Sun Q."/>
            <person name="Zhou Y."/>
        </authorList>
    </citation>
    <scope>NUCLEOTIDE SEQUENCE</scope>
    <source>
        <strain evidence="12">CGMCC 1.15367</strain>
    </source>
</reference>
<dbReference type="EMBL" id="BMIQ01000001">
    <property type="protein sequence ID" value="GGD87148.1"/>
    <property type="molecule type" value="Genomic_DNA"/>
</dbReference>
<evidence type="ECO:0000256" key="10">
    <source>
        <dbReference type="ARBA" id="ARBA00031323"/>
    </source>
</evidence>
<evidence type="ECO:0000256" key="1">
    <source>
        <dbReference type="ARBA" id="ARBA00004496"/>
    </source>
</evidence>
<dbReference type="EC" id="2.1.1.77" evidence="3"/>
<evidence type="ECO:0000256" key="8">
    <source>
        <dbReference type="ARBA" id="ARBA00022691"/>
    </source>
</evidence>
<comment type="subcellular location">
    <subcellularLocation>
        <location evidence="1">Cytoplasm</location>
    </subcellularLocation>
</comment>
<dbReference type="NCBIfam" id="NF001453">
    <property type="entry name" value="PRK00312.1"/>
    <property type="match status" value="1"/>
</dbReference>
<evidence type="ECO:0000256" key="4">
    <source>
        <dbReference type="ARBA" id="ARBA00013346"/>
    </source>
</evidence>
<dbReference type="PANTHER" id="PTHR11579">
    <property type="entry name" value="PROTEIN-L-ISOASPARTATE O-METHYLTRANSFERASE"/>
    <property type="match status" value="1"/>
</dbReference>
<keyword evidence="8" id="KW-0949">S-adenosyl-L-methionine</keyword>
<keyword evidence="13" id="KW-1185">Reference proteome</keyword>
<keyword evidence="5" id="KW-0963">Cytoplasm</keyword>
<evidence type="ECO:0000313" key="12">
    <source>
        <dbReference type="EMBL" id="GGD87148.1"/>
    </source>
</evidence>
<organism evidence="12 13">
    <name type="scientific">Aureimonas endophytica</name>
    <dbReference type="NCBI Taxonomy" id="2027858"/>
    <lineage>
        <taxon>Bacteria</taxon>
        <taxon>Pseudomonadati</taxon>
        <taxon>Pseudomonadota</taxon>
        <taxon>Alphaproteobacteria</taxon>
        <taxon>Hyphomicrobiales</taxon>
        <taxon>Aurantimonadaceae</taxon>
        <taxon>Aureimonas</taxon>
    </lineage>
</organism>
<dbReference type="AlphaFoldDB" id="A0A917DZZ0"/>
<evidence type="ECO:0000256" key="2">
    <source>
        <dbReference type="ARBA" id="ARBA00005369"/>
    </source>
</evidence>
<gene>
    <name evidence="12" type="ORF">GCM10011390_02280</name>
</gene>
<keyword evidence="6" id="KW-0489">Methyltransferase</keyword>
<comment type="similarity">
    <text evidence="2">Belongs to the methyltransferase superfamily. L-isoaspartyl/D-aspartyl protein methyltransferase family.</text>
</comment>
<dbReference type="Pfam" id="PF01135">
    <property type="entry name" value="PCMT"/>
    <property type="match status" value="1"/>
</dbReference>
<dbReference type="GO" id="GO:0032259">
    <property type="term" value="P:methylation"/>
    <property type="evidence" value="ECO:0007669"/>
    <property type="project" value="UniProtKB-KW"/>
</dbReference>
<evidence type="ECO:0000256" key="5">
    <source>
        <dbReference type="ARBA" id="ARBA00022490"/>
    </source>
</evidence>
<accession>A0A917DZZ0</accession>
<dbReference type="CDD" id="cd02440">
    <property type="entry name" value="AdoMet_MTases"/>
    <property type="match status" value="1"/>
</dbReference>
<evidence type="ECO:0000256" key="11">
    <source>
        <dbReference type="ARBA" id="ARBA00031350"/>
    </source>
</evidence>
<evidence type="ECO:0000256" key="6">
    <source>
        <dbReference type="ARBA" id="ARBA00022603"/>
    </source>
</evidence>
<sequence length="224" mass="24602">MEGLRMGPAGSTERDREELAAFLMRLRSSRIVEPRLLQAVEAVPRRHFVRAGIANPYSDAALPIDCGETMPGAFFAVCLVNDLKVEPTSRILEIGTGSGYVTALLARCGGRVTSLDRYQTLLAKAGERLKQLGLPGVQFVQEDGRDGYRDAAPFDRIVIHAAFETLPRSFLEQLAQHGSIICALGPGQGQQTLVRLQKVGSRLEREDLRPVRYQPLAHGVARKL</sequence>
<dbReference type="InterPro" id="IPR029063">
    <property type="entry name" value="SAM-dependent_MTases_sf"/>
</dbReference>
<dbReference type="Proteomes" id="UP000644699">
    <property type="component" value="Unassembled WGS sequence"/>
</dbReference>
<dbReference type="PANTHER" id="PTHR11579:SF0">
    <property type="entry name" value="PROTEIN-L-ISOASPARTATE(D-ASPARTATE) O-METHYLTRANSFERASE"/>
    <property type="match status" value="1"/>
</dbReference>
<dbReference type="SUPFAM" id="SSF53335">
    <property type="entry name" value="S-adenosyl-L-methionine-dependent methyltransferases"/>
    <property type="match status" value="1"/>
</dbReference>
<evidence type="ECO:0000256" key="9">
    <source>
        <dbReference type="ARBA" id="ARBA00030757"/>
    </source>
</evidence>
<dbReference type="GO" id="GO:0005737">
    <property type="term" value="C:cytoplasm"/>
    <property type="evidence" value="ECO:0007669"/>
    <property type="project" value="UniProtKB-SubCell"/>
</dbReference>
<dbReference type="GO" id="GO:0004719">
    <property type="term" value="F:protein-L-isoaspartate (D-aspartate) O-methyltransferase activity"/>
    <property type="evidence" value="ECO:0007669"/>
    <property type="project" value="UniProtKB-EC"/>
</dbReference>
<dbReference type="InterPro" id="IPR000682">
    <property type="entry name" value="PCMT"/>
</dbReference>
<name>A0A917DZZ0_9HYPH</name>
<comment type="caution">
    <text evidence="12">The sequence shown here is derived from an EMBL/GenBank/DDBJ whole genome shotgun (WGS) entry which is preliminary data.</text>
</comment>
<reference evidence="12" key="1">
    <citation type="journal article" date="2014" name="Int. J. Syst. Evol. Microbiol.">
        <title>Complete genome sequence of Corynebacterium casei LMG S-19264T (=DSM 44701T), isolated from a smear-ripened cheese.</title>
        <authorList>
            <consortium name="US DOE Joint Genome Institute (JGI-PGF)"/>
            <person name="Walter F."/>
            <person name="Albersmeier A."/>
            <person name="Kalinowski J."/>
            <person name="Ruckert C."/>
        </authorList>
    </citation>
    <scope>NUCLEOTIDE SEQUENCE</scope>
    <source>
        <strain evidence="12">CGMCC 1.15367</strain>
    </source>
</reference>